<feature type="compositionally biased region" description="Low complexity" evidence="1">
    <location>
        <begin position="210"/>
        <end position="219"/>
    </location>
</feature>
<dbReference type="OrthoDB" id="1001765at2759"/>
<dbReference type="InterPro" id="IPR009078">
    <property type="entry name" value="Ferritin-like_SF"/>
</dbReference>
<dbReference type="EMBL" id="SGPK01000095">
    <property type="protein sequence ID" value="THH08551.1"/>
    <property type="molecule type" value="Genomic_DNA"/>
</dbReference>
<proteinExistence type="predicted"/>
<feature type="region of interest" description="Disordered" evidence="1">
    <location>
        <begin position="1"/>
        <end position="308"/>
    </location>
</feature>
<accession>A0A4S4LBM8</accession>
<feature type="compositionally biased region" description="Polar residues" evidence="1">
    <location>
        <begin position="119"/>
        <end position="132"/>
    </location>
</feature>
<dbReference type="Proteomes" id="UP000308199">
    <property type="component" value="Unassembled WGS sequence"/>
</dbReference>
<feature type="compositionally biased region" description="Polar residues" evidence="1">
    <location>
        <begin position="1"/>
        <end position="19"/>
    </location>
</feature>
<dbReference type="PANTHER" id="PTHR28031:SF1">
    <property type="entry name" value="PROLINE-RICH PROTEIN HUA1"/>
    <property type="match status" value="1"/>
</dbReference>
<dbReference type="Pfam" id="PF13668">
    <property type="entry name" value="Ferritin_2"/>
    <property type="match status" value="1"/>
</dbReference>
<dbReference type="SUPFAM" id="SSF47240">
    <property type="entry name" value="Ferritin-like"/>
    <property type="match status" value="1"/>
</dbReference>
<feature type="compositionally biased region" description="Basic and acidic residues" evidence="1">
    <location>
        <begin position="220"/>
        <end position="235"/>
    </location>
</feature>
<name>A0A4S4LBM8_9AGAM</name>
<feature type="compositionally biased region" description="Low complexity" evidence="1">
    <location>
        <begin position="391"/>
        <end position="402"/>
    </location>
</feature>
<keyword evidence="3" id="KW-1185">Reference proteome</keyword>
<feature type="compositionally biased region" description="Low complexity" evidence="1">
    <location>
        <begin position="171"/>
        <end position="197"/>
    </location>
</feature>
<dbReference type="PANTHER" id="PTHR28031">
    <property type="entry name" value="PROLINE-RICH PROTEIN HUA1"/>
    <property type="match status" value="1"/>
</dbReference>
<dbReference type="AlphaFoldDB" id="A0A4S4LBM8"/>
<feature type="compositionally biased region" description="Low complexity" evidence="1">
    <location>
        <begin position="27"/>
        <end position="36"/>
    </location>
</feature>
<evidence type="ECO:0000256" key="1">
    <source>
        <dbReference type="SAM" id="MobiDB-lite"/>
    </source>
</evidence>
<protein>
    <submittedName>
        <fullName evidence="2">Uncharacterized protein</fullName>
    </submittedName>
</protein>
<evidence type="ECO:0000313" key="3">
    <source>
        <dbReference type="Proteomes" id="UP000308199"/>
    </source>
</evidence>
<sequence>MTPNPTGTSAGPSASNAQTPSVPQPQPQSQSSSSSQTYLTSANSPQNETNAHQRDRSPTVNDLATELEMVVLEDSGPSEPPPAYTPAANPYEGEATVEYGPRRPFQPAPPAPPLPQHLMGTSQGGYSMSPQATGLPIIANPTGGWGQYPGQASRGYEPSGLGPPPRHPSSRGRSFAPEPRVSSAPSAPSRPLSAFARDFYTSTPNEQRASRIPSPVPSDRSSDDTHEPENFERTRPAITTSSSYAPPPGPPPAQFSPPSGPPPVSPVTTSPYTPPSEPPPPRPSRGGSNNTDEWKPTSSPTPGRPLLNRGRVLAANGYSFSKGLNTGYKNFDPSHPCRKCWERYAKPYGGAIMYAPRNQQSQRPLPSFRPPHLRHQQSRSQPSLLHPPSPSSSLSRSQSAHRPGLCPSPNLRPGGYPGRAVSNPGPGGLFPPAPQLMQMPRPHVNLLRGQPPPGSTVVQPGDARIGGRLCWRSNMKSIFGTTAVLAAASMCLAFPVKRSSPTITDEDVFNFALTLELVEVSYYTTGLSMFSEADFASSGLPDFARGRFVEISENEQEHARVLTAALGPNATQPCNYSFPFTDVKGFATLSATLEQVGTSAYTGAAPLLSDATHIIEAAAILATEARQSSFVMSTLLKQNPWSTSFETPLDMDQAFSLAAGFIVSCPSTNPVLPIRAFPGLNVTTTTPTPGQAVSLTFDRTASGAATTTADTQLFLTLLSGIGKLAVPVTADGSSYSATLPENLQGTVYGLITNTNATAKDEDTVAGVAILNFPFNSTANEIEP</sequence>
<comment type="caution">
    <text evidence="2">The sequence shown here is derived from an EMBL/GenBank/DDBJ whole genome shotgun (WGS) entry which is preliminary data.</text>
</comment>
<feature type="compositionally biased region" description="Pro residues" evidence="1">
    <location>
        <begin position="104"/>
        <end position="115"/>
    </location>
</feature>
<dbReference type="InterPro" id="IPR038910">
    <property type="entry name" value="Hua1-like"/>
</dbReference>
<gene>
    <name evidence="2" type="ORF">EW145_g2617</name>
</gene>
<dbReference type="GO" id="GO:0005737">
    <property type="term" value="C:cytoplasm"/>
    <property type="evidence" value="ECO:0007669"/>
    <property type="project" value="TreeGrafter"/>
</dbReference>
<reference evidence="2 3" key="1">
    <citation type="submission" date="2019-02" db="EMBL/GenBank/DDBJ databases">
        <title>Genome sequencing of the rare red list fungi Phellinidium pouzarii.</title>
        <authorList>
            <person name="Buettner E."/>
            <person name="Kellner H."/>
        </authorList>
    </citation>
    <scope>NUCLEOTIDE SEQUENCE [LARGE SCALE GENOMIC DNA]</scope>
    <source>
        <strain evidence="2 3">DSM 108285</strain>
    </source>
</reference>
<feature type="compositionally biased region" description="Pro residues" evidence="1">
    <location>
        <begin position="245"/>
        <end position="265"/>
    </location>
</feature>
<feature type="compositionally biased region" description="Polar residues" evidence="1">
    <location>
        <begin position="37"/>
        <end position="50"/>
    </location>
</feature>
<organism evidence="2 3">
    <name type="scientific">Phellinidium pouzarii</name>
    <dbReference type="NCBI Taxonomy" id="167371"/>
    <lineage>
        <taxon>Eukaryota</taxon>
        <taxon>Fungi</taxon>
        <taxon>Dikarya</taxon>
        <taxon>Basidiomycota</taxon>
        <taxon>Agaricomycotina</taxon>
        <taxon>Agaricomycetes</taxon>
        <taxon>Hymenochaetales</taxon>
        <taxon>Hymenochaetaceae</taxon>
        <taxon>Phellinidium</taxon>
    </lineage>
</organism>
<feature type="region of interest" description="Disordered" evidence="1">
    <location>
        <begin position="359"/>
        <end position="438"/>
    </location>
</feature>
<evidence type="ECO:0000313" key="2">
    <source>
        <dbReference type="EMBL" id="THH08551.1"/>
    </source>
</evidence>
<feature type="compositionally biased region" description="Pro residues" evidence="1">
    <location>
        <begin position="272"/>
        <end position="283"/>
    </location>
</feature>